<evidence type="ECO:0000313" key="1">
    <source>
        <dbReference type="EMBL" id="CUO46560.1"/>
    </source>
</evidence>
<evidence type="ECO:0000313" key="2">
    <source>
        <dbReference type="Proteomes" id="UP000095362"/>
    </source>
</evidence>
<organism evidence="1 2">
    <name type="scientific">Coprococcus comes</name>
    <dbReference type="NCBI Taxonomy" id="410072"/>
    <lineage>
        <taxon>Bacteria</taxon>
        <taxon>Bacillati</taxon>
        <taxon>Bacillota</taxon>
        <taxon>Clostridia</taxon>
        <taxon>Lachnospirales</taxon>
        <taxon>Lachnospiraceae</taxon>
        <taxon>Coprococcus</taxon>
    </lineage>
</organism>
<dbReference type="EMBL" id="CYZK01000014">
    <property type="protein sequence ID" value="CUO46560.1"/>
    <property type="molecule type" value="Genomic_DNA"/>
</dbReference>
<sequence>MSTPSVTILKNLVLNWKSNQMEEETIATFYRHYDGYPSCHAIDIANSLVVASRTKPEQHIDFSGASVERNILNNRNWCQHFLKAMCMADADIEFIGEDNVPSASYTYVVTGAYDNFGGKVSIGAEEYLSRINIKVYEGDENGNLVFEGGAAECLAWADGYCGDC</sequence>
<proteinExistence type="predicted"/>
<accession>A0A174FDZ1</accession>
<dbReference type="Proteomes" id="UP000095362">
    <property type="component" value="Unassembled WGS sequence"/>
</dbReference>
<dbReference type="AlphaFoldDB" id="A0A174FDZ1"/>
<dbReference type="RefSeq" id="WP_055261527.1">
    <property type="nucleotide sequence ID" value="NZ_CYZK01000014.1"/>
</dbReference>
<gene>
    <name evidence="1" type="ORF">ERS852481_02137</name>
</gene>
<protein>
    <submittedName>
        <fullName evidence="1">Uncharacterized protein</fullName>
    </submittedName>
</protein>
<name>A0A174FDZ1_9FIRM</name>
<reference evidence="1 2" key="1">
    <citation type="submission" date="2015-09" db="EMBL/GenBank/DDBJ databases">
        <authorList>
            <consortium name="Pathogen Informatics"/>
        </authorList>
    </citation>
    <scope>NUCLEOTIDE SEQUENCE [LARGE SCALE GENOMIC DNA]</scope>
    <source>
        <strain evidence="1 2">2789STDY5834866</strain>
    </source>
</reference>